<keyword evidence="3" id="KW-1185">Reference proteome</keyword>
<dbReference type="KEGG" id="gra:105802354"/>
<evidence type="ECO:0000256" key="1">
    <source>
        <dbReference type="SAM" id="MobiDB-lite"/>
    </source>
</evidence>
<dbReference type="Pfam" id="PF14009">
    <property type="entry name" value="PADRE"/>
    <property type="match status" value="1"/>
</dbReference>
<evidence type="ECO:0000313" key="2">
    <source>
        <dbReference type="EMBL" id="KJB40542.1"/>
    </source>
</evidence>
<dbReference type="PANTHER" id="PTHR33052">
    <property type="entry name" value="DUF4228 DOMAIN PROTEIN-RELATED"/>
    <property type="match status" value="1"/>
</dbReference>
<feature type="compositionally biased region" description="Basic residues" evidence="1">
    <location>
        <begin position="212"/>
        <end position="238"/>
    </location>
</feature>
<feature type="region of interest" description="Disordered" evidence="1">
    <location>
        <begin position="212"/>
        <end position="270"/>
    </location>
</feature>
<name>A0A0D2P497_GOSRA</name>
<dbReference type="Proteomes" id="UP000032304">
    <property type="component" value="Chromosome 7"/>
</dbReference>
<dbReference type="InterPro" id="IPR025322">
    <property type="entry name" value="PADRE_dom"/>
</dbReference>
<dbReference type="OrthoDB" id="652082at2759"/>
<sequence length="270" mass="31208">MGIKILNPWWFRLLRNHFSCLHRHLHHHHHHHHHEPPRTIKVINCDGVVKIYDRPVHVSELLIEFPKHMICRSDSFYIGQKIPPLSMDDKLHFGHDYFLLPQQAFQSALSFVTIASFANARYSSSRESGNAMLKKAAACQPFHIEKSASGCLRLRVSDEFIRQLMEESNVKEGSGDEGCSRICTTPQLQKQYASLVGSRHWKPTLETIKEKKKKRRRISFGMKRKNKSVLKNNVKSHRSSSQQHHGDVITCAKPQSKPKIKSKIKSSRKL</sequence>
<dbReference type="STRING" id="29730.A0A0D2P497"/>
<protein>
    <recommendedName>
        <fullName evidence="4">DUF4228 domain-containing protein</fullName>
    </recommendedName>
</protein>
<dbReference type="EMBL" id="CM001746">
    <property type="protein sequence ID" value="KJB40542.1"/>
    <property type="molecule type" value="Genomic_DNA"/>
</dbReference>
<evidence type="ECO:0008006" key="4">
    <source>
        <dbReference type="Google" id="ProtNLM"/>
    </source>
</evidence>
<organism evidence="2 3">
    <name type="scientific">Gossypium raimondii</name>
    <name type="common">Peruvian cotton</name>
    <name type="synonym">Gossypium klotzschianum subsp. raimondii</name>
    <dbReference type="NCBI Taxonomy" id="29730"/>
    <lineage>
        <taxon>Eukaryota</taxon>
        <taxon>Viridiplantae</taxon>
        <taxon>Streptophyta</taxon>
        <taxon>Embryophyta</taxon>
        <taxon>Tracheophyta</taxon>
        <taxon>Spermatophyta</taxon>
        <taxon>Magnoliopsida</taxon>
        <taxon>eudicotyledons</taxon>
        <taxon>Gunneridae</taxon>
        <taxon>Pentapetalae</taxon>
        <taxon>rosids</taxon>
        <taxon>malvids</taxon>
        <taxon>Malvales</taxon>
        <taxon>Malvaceae</taxon>
        <taxon>Malvoideae</taxon>
        <taxon>Gossypium</taxon>
    </lineage>
</organism>
<feature type="compositionally biased region" description="Basic residues" evidence="1">
    <location>
        <begin position="256"/>
        <end position="270"/>
    </location>
</feature>
<dbReference type="AlphaFoldDB" id="A0A0D2P497"/>
<dbReference type="OMA" id="NLQMIPW"/>
<reference evidence="2 3" key="1">
    <citation type="journal article" date="2012" name="Nature">
        <title>Repeated polyploidization of Gossypium genomes and the evolution of spinnable cotton fibres.</title>
        <authorList>
            <person name="Paterson A.H."/>
            <person name="Wendel J.F."/>
            <person name="Gundlach H."/>
            <person name="Guo H."/>
            <person name="Jenkins J."/>
            <person name="Jin D."/>
            <person name="Llewellyn D."/>
            <person name="Showmaker K.C."/>
            <person name="Shu S."/>
            <person name="Udall J."/>
            <person name="Yoo M.J."/>
            <person name="Byers R."/>
            <person name="Chen W."/>
            <person name="Doron-Faigenboim A."/>
            <person name="Duke M.V."/>
            <person name="Gong L."/>
            <person name="Grimwood J."/>
            <person name="Grover C."/>
            <person name="Grupp K."/>
            <person name="Hu G."/>
            <person name="Lee T.H."/>
            <person name="Li J."/>
            <person name="Lin L."/>
            <person name="Liu T."/>
            <person name="Marler B.S."/>
            <person name="Page J.T."/>
            <person name="Roberts A.W."/>
            <person name="Romanel E."/>
            <person name="Sanders W.S."/>
            <person name="Szadkowski E."/>
            <person name="Tan X."/>
            <person name="Tang H."/>
            <person name="Xu C."/>
            <person name="Wang J."/>
            <person name="Wang Z."/>
            <person name="Zhang D."/>
            <person name="Zhang L."/>
            <person name="Ashrafi H."/>
            <person name="Bedon F."/>
            <person name="Bowers J.E."/>
            <person name="Brubaker C.L."/>
            <person name="Chee P.W."/>
            <person name="Das S."/>
            <person name="Gingle A.R."/>
            <person name="Haigler C.H."/>
            <person name="Harker D."/>
            <person name="Hoffmann L.V."/>
            <person name="Hovav R."/>
            <person name="Jones D.C."/>
            <person name="Lemke C."/>
            <person name="Mansoor S."/>
            <person name="ur Rahman M."/>
            <person name="Rainville L.N."/>
            <person name="Rambani A."/>
            <person name="Reddy U.K."/>
            <person name="Rong J.K."/>
            <person name="Saranga Y."/>
            <person name="Scheffler B.E."/>
            <person name="Scheffler J.A."/>
            <person name="Stelly D.M."/>
            <person name="Triplett B.A."/>
            <person name="Van Deynze A."/>
            <person name="Vaslin M.F."/>
            <person name="Waghmare V.N."/>
            <person name="Walford S.A."/>
            <person name="Wright R.J."/>
            <person name="Zaki E.A."/>
            <person name="Zhang T."/>
            <person name="Dennis E.S."/>
            <person name="Mayer K.F."/>
            <person name="Peterson D.G."/>
            <person name="Rokhsar D.S."/>
            <person name="Wang X."/>
            <person name="Schmutz J."/>
        </authorList>
    </citation>
    <scope>NUCLEOTIDE SEQUENCE [LARGE SCALE GENOMIC DNA]</scope>
</reference>
<accession>A0A0D2P497</accession>
<dbReference type="Gramene" id="KJB40542">
    <property type="protein sequence ID" value="KJB40542"/>
    <property type="gene ID" value="B456_007G068500"/>
</dbReference>
<dbReference type="eggNOG" id="ENOG502QZJ1">
    <property type="taxonomic scope" value="Eukaryota"/>
</dbReference>
<gene>
    <name evidence="2" type="ORF">B456_007G068500</name>
</gene>
<evidence type="ECO:0000313" key="3">
    <source>
        <dbReference type="Proteomes" id="UP000032304"/>
    </source>
</evidence>
<proteinExistence type="predicted"/>